<keyword evidence="3" id="KW-1185">Reference proteome</keyword>
<organism evidence="2 3">
    <name type="scientific">Penicillium chrysogenum</name>
    <name type="common">Penicillium notatum</name>
    <dbReference type="NCBI Taxonomy" id="5076"/>
    <lineage>
        <taxon>Eukaryota</taxon>
        <taxon>Fungi</taxon>
        <taxon>Dikarya</taxon>
        <taxon>Ascomycota</taxon>
        <taxon>Pezizomycotina</taxon>
        <taxon>Eurotiomycetes</taxon>
        <taxon>Eurotiomycetidae</taxon>
        <taxon>Eurotiales</taxon>
        <taxon>Aspergillaceae</taxon>
        <taxon>Penicillium</taxon>
        <taxon>Penicillium chrysogenum species complex</taxon>
    </lineage>
</organism>
<feature type="region of interest" description="Disordered" evidence="1">
    <location>
        <begin position="1"/>
        <end position="134"/>
    </location>
</feature>
<gene>
    <name evidence="2" type="ORF">N7505_011455</name>
</gene>
<sequence>MPGSFPADIPLPSSLPSSPTSPLSPTLPFPSSQTIQNPPFTPERTPFSSSAESQTPDAEHAETTLGPQVTEGTNEAGTESKVRDDSQPDSPSDIQSAETAGVGDDGDGMISESEMQLQQELSHHPISYTERERDRSIHAIAQELDRIERNDPESILYGVWNAILSFQFPVSEGYITRPQDEHTAQSGEKGYSDLHTFHYQGNPSTADKFLIVQCKRAGYETHASVWAEGVDQLCQYLSSTHGRRRPSDRSPVYGIVAVGKYMRVYKYDDVNESVLNWSPNPRRLKKGNLWHQEENYEQVQLILDHIRDNH</sequence>
<protein>
    <submittedName>
        <fullName evidence="2">Uncharacterized protein</fullName>
    </submittedName>
</protein>
<feature type="compositionally biased region" description="Polar residues" evidence="1">
    <location>
        <begin position="65"/>
        <end position="77"/>
    </location>
</feature>
<dbReference type="Proteomes" id="UP001220256">
    <property type="component" value="Unassembled WGS sequence"/>
</dbReference>
<dbReference type="EMBL" id="JAPVEB010000010">
    <property type="protein sequence ID" value="KAJ5256304.1"/>
    <property type="molecule type" value="Genomic_DNA"/>
</dbReference>
<evidence type="ECO:0000256" key="1">
    <source>
        <dbReference type="SAM" id="MobiDB-lite"/>
    </source>
</evidence>
<reference evidence="2 3" key="1">
    <citation type="journal article" date="2023" name="IMA Fungus">
        <title>Comparative genomic study of the Penicillium genus elucidates a diverse pangenome and 15 lateral gene transfer events.</title>
        <authorList>
            <person name="Petersen C."/>
            <person name="Sorensen T."/>
            <person name="Nielsen M.R."/>
            <person name="Sondergaard T.E."/>
            <person name="Sorensen J.L."/>
            <person name="Fitzpatrick D.A."/>
            <person name="Frisvad J.C."/>
            <person name="Nielsen K.L."/>
        </authorList>
    </citation>
    <scope>NUCLEOTIDE SEQUENCE [LARGE SCALE GENOMIC DNA]</scope>
    <source>
        <strain evidence="2 3">IBT 3361</strain>
    </source>
</reference>
<proteinExistence type="predicted"/>
<comment type="caution">
    <text evidence="2">The sequence shown here is derived from an EMBL/GenBank/DDBJ whole genome shotgun (WGS) entry which is preliminary data.</text>
</comment>
<name>A0ABQ8W6L0_PENCH</name>
<accession>A0ABQ8W6L0</accession>
<evidence type="ECO:0000313" key="2">
    <source>
        <dbReference type="EMBL" id="KAJ5256304.1"/>
    </source>
</evidence>
<evidence type="ECO:0000313" key="3">
    <source>
        <dbReference type="Proteomes" id="UP001220256"/>
    </source>
</evidence>
<feature type="compositionally biased region" description="Low complexity" evidence="1">
    <location>
        <begin position="10"/>
        <end position="32"/>
    </location>
</feature>
<feature type="compositionally biased region" description="Polar residues" evidence="1">
    <location>
        <begin position="46"/>
        <end position="56"/>
    </location>
</feature>